<protein>
    <submittedName>
        <fullName evidence="2">Uncharacterized protein</fullName>
    </submittedName>
</protein>
<comment type="caution">
    <text evidence="2">The sequence shown here is derived from an EMBL/GenBank/DDBJ whole genome shotgun (WGS) entry which is preliminary data.</text>
</comment>
<dbReference type="Proteomes" id="UP000299102">
    <property type="component" value="Unassembled WGS sequence"/>
</dbReference>
<evidence type="ECO:0000313" key="3">
    <source>
        <dbReference type="Proteomes" id="UP000299102"/>
    </source>
</evidence>
<feature type="region of interest" description="Disordered" evidence="1">
    <location>
        <begin position="1"/>
        <end position="20"/>
    </location>
</feature>
<reference evidence="2 3" key="1">
    <citation type="journal article" date="2019" name="Commun. Biol.">
        <title>The bagworm genome reveals a unique fibroin gene that provides high tensile strength.</title>
        <authorList>
            <person name="Kono N."/>
            <person name="Nakamura H."/>
            <person name="Ohtoshi R."/>
            <person name="Tomita M."/>
            <person name="Numata K."/>
            <person name="Arakawa K."/>
        </authorList>
    </citation>
    <scope>NUCLEOTIDE SEQUENCE [LARGE SCALE GENOMIC DNA]</scope>
</reference>
<sequence>MNERAAAGGAGRARDSSYSDGLSARWRQLLLYTGRYVWLIAILSSAYDYGWKLRATSVQPSADARSINA</sequence>
<organism evidence="2 3">
    <name type="scientific">Eumeta variegata</name>
    <name type="common">Bagworm moth</name>
    <name type="synonym">Eumeta japonica</name>
    <dbReference type="NCBI Taxonomy" id="151549"/>
    <lineage>
        <taxon>Eukaryota</taxon>
        <taxon>Metazoa</taxon>
        <taxon>Ecdysozoa</taxon>
        <taxon>Arthropoda</taxon>
        <taxon>Hexapoda</taxon>
        <taxon>Insecta</taxon>
        <taxon>Pterygota</taxon>
        <taxon>Neoptera</taxon>
        <taxon>Endopterygota</taxon>
        <taxon>Lepidoptera</taxon>
        <taxon>Glossata</taxon>
        <taxon>Ditrysia</taxon>
        <taxon>Tineoidea</taxon>
        <taxon>Psychidae</taxon>
        <taxon>Oiketicinae</taxon>
        <taxon>Eumeta</taxon>
    </lineage>
</organism>
<accession>A0A4C1V4P8</accession>
<keyword evidence="3" id="KW-1185">Reference proteome</keyword>
<evidence type="ECO:0000313" key="2">
    <source>
        <dbReference type="EMBL" id="GBP33559.1"/>
    </source>
</evidence>
<gene>
    <name evidence="2" type="ORF">EVAR_28714_1</name>
</gene>
<proteinExistence type="predicted"/>
<dbReference type="EMBL" id="BGZK01000275">
    <property type="protein sequence ID" value="GBP33559.1"/>
    <property type="molecule type" value="Genomic_DNA"/>
</dbReference>
<name>A0A4C1V4P8_EUMVA</name>
<evidence type="ECO:0000256" key="1">
    <source>
        <dbReference type="SAM" id="MobiDB-lite"/>
    </source>
</evidence>
<dbReference type="AlphaFoldDB" id="A0A4C1V4P8"/>